<dbReference type="OrthoDB" id="9792434at2"/>
<organism evidence="2 3">
    <name type="scientific">Nitrospira defluvii</name>
    <dbReference type="NCBI Taxonomy" id="330214"/>
    <lineage>
        <taxon>Bacteria</taxon>
        <taxon>Pseudomonadati</taxon>
        <taxon>Nitrospirota</taxon>
        <taxon>Nitrospiria</taxon>
        <taxon>Nitrospirales</taxon>
        <taxon>Nitrospiraceae</taxon>
        <taxon>Nitrospira</taxon>
    </lineage>
</organism>
<keyword evidence="1" id="KW-0472">Membrane</keyword>
<name>D8PEW8_9BACT</name>
<keyword evidence="1" id="KW-1133">Transmembrane helix</keyword>
<sequence>MGRKYDLVDVVVAIGLVATLFGGYLLVTAADGFWQAPIAPAVNMTIVTHDPSTGMQYLQPVLGQAILQDILLDREAGTALSSAAMELNRAVSESQLLSTTLLSPLVLAELRAFGQEADHRARMQYVMGKSVVNQTRRGLASGALSAGQYADEFNAALIQRAELIGQRMHDQFESTRQATLGRSIIEAIQEEDRMASAVQERIGRAVVQVTQAQEGYSEAKAAGQIQLASAMSAAVRTDALVDRLALLEESKAGRTMVAYHSTATADISRGALVLACLGLIALFVGGLAFSSKREADSIPLWKLETLLQLHRSGR</sequence>
<dbReference type="Proteomes" id="UP000001660">
    <property type="component" value="Chromosome"/>
</dbReference>
<dbReference type="AlphaFoldDB" id="D8PEW8"/>
<dbReference type="KEGG" id="nde:NIDE2057"/>
<reference evidence="2 3" key="1">
    <citation type="journal article" date="2010" name="Proc. Natl. Acad. Sci. U.S.A.">
        <title>A Nitrospira metagenome illuminates the physiology and evolution of globally important nitrite-oxidizing bacteria.</title>
        <authorList>
            <person name="Lucker S."/>
            <person name="Wagner M."/>
            <person name="Maixner F."/>
            <person name="Pelletier E."/>
            <person name="Koch H."/>
            <person name="Vacherie B."/>
            <person name="Rattei T."/>
            <person name="Sinninghe Damste J."/>
            <person name="Spieck E."/>
            <person name="Le Paslier D."/>
            <person name="Daims H."/>
        </authorList>
    </citation>
    <scope>NUCLEOTIDE SEQUENCE [LARGE SCALE GENOMIC DNA]</scope>
</reference>
<proteinExistence type="predicted"/>
<dbReference type="EMBL" id="FP929003">
    <property type="protein sequence ID" value="CBK41777.1"/>
    <property type="molecule type" value="Genomic_DNA"/>
</dbReference>
<evidence type="ECO:0000313" key="2">
    <source>
        <dbReference type="EMBL" id="CBK41777.1"/>
    </source>
</evidence>
<feature type="transmembrane region" description="Helical" evidence="1">
    <location>
        <begin position="7"/>
        <end position="27"/>
    </location>
</feature>
<protein>
    <submittedName>
        <fullName evidence="2">Uncharacterized protein</fullName>
    </submittedName>
</protein>
<feature type="transmembrane region" description="Helical" evidence="1">
    <location>
        <begin position="270"/>
        <end position="289"/>
    </location>
</feature>
<dbReference type="HOGENOM" id="CLU_884772_0_0_0"/>
<accession>D8PEW8</accession>
<gene>
    <name evidence="2" type="ORF">NIDE2057</name>
</gene>
<keyword evidence="1" id="KW-0812">Transmembrane</keyword>
<evidence type="ECO:0000256" key="1">
    <source>
        <dbReference type="SAM" id="Phobius"/>
    </source>
</evidence>
<evidence type="ECO:0000313" key="3">
    <source>
        <dbReference type="Proteomes" id="UP000001660"/>
    </source>
</evidence>
<keyword evidence="3" id="KW-1185">Reference proteome</keyword>